<sequence length="199" mass="22053">MEPLTNNIEALLATKDYEELTKAERDQVAQSCGQQEYEQLRQVVLSGQSLAEVPTPPPSLKANLMRAFRQKHQRRNIPLHTITLPFWQAAAIAACMVLMGQFVRFGPVYAQTPAIVWEANDSIWFKKVTQIVADTALAVFTADDQLKAPKEGETNIAATATAQLPTEKMLPQPVSDTPGWARRSALGTVENTPLLLMMH</sequence>
<dbReference type="RefSeq" id="WP_044224714.1">
    <property type="nucleotide sequence ID" value="NZ_JBKAGJ010000025.1"/>
</dbReference>
<evidence type="ECO:0000313" key="2">
    <source>
        <dbReference type="Proteomes" id="UP000029736"/>
    </source>
</evidence>
<proteinExistence type="predicted"/>
<gene>
    <name evidence="1" type="ORF">IX84_20640</name>
</gene>
<dbReference type="Proteomes" id="UP000029736">
    <property type="component" value="Unassembled WGS sequence"/>
</dbReference>
<keyword evidence="2" id="KW-1185">Reference proteome</keyword>
<dbReference type="OrthoDB" id="9847278at2"/>
<dbReference type="STRING" id="1524460.IX84_20640"/>
<organism evidence="1 2">
    <name type="scientific">Phaeodactylibacter xiamenensis</name>
    <dbReference type="NCBI Taxonomy" id="1524460"/>
    <lineage>
        <taxon>Bacteria</taxon>
        <taxon>Pseudomonadati</taxon>
        <taxon>Bacteroidota</taxon>
        <taxon>Saprospiria</taxon>
        <taxon>Saprospirales</taxon>
        <taxon>Haliscomenobacteraceae</taxon>
        <taxon>Phaeodactylibacter</taxon>
    </lineage>
</organism>
<reference evidence="1 2" key="1">
    <citation type="journal article" date="2014" name="Int. J. Syst. Evol. Microbiol.">
        <title>Phaeodactylibacter xiamenensis gen. nov., sp. nov., a member of the family Saprospiraceae isolated from the marine alga Phaeodactylum tricornutum.</title>
        <authorList>
            <person name="Chen Z.Jr."/>
            <person name="Lei X."/>
            <person name="Lai Q."/>
            <person name="Li Y."/>
            <person name="Zhang B."/>
            <person name="Zhang J."/>
            <person name="Zhang H."/>
            <person name="Yang L."/>
            <person name="Zheng W."/>
            <person name="Tian Y."/>
            <person name="Yu Z."/>
            <person name="Xu H.Jr."/>
            <person name="Zheng T."/>
        </authorList>
    </citation>
    <scope>NUCLEOTIDE SEQUENCE [LARGE SCALE GENOMIC DNA]</scope>
    <source>
        <strain evidence="1 2">KD52</strain>
    </source>
</reference>
<dbReference type="AlphaFoldDB" id="A0A098S3Z7"/>
<dbReference type="EMBL" id="JPOS01000077">
    <property type="protein sequence ID" value="KGE86563.1"/>
    <property type="molecule type" value="Genomic_DNA"/>
</dbReference>
<comment type="caution">
    <text evidence="1">The sequence shown here is derived from an EMBL/GenBank/DDBJ whole genome shotgun (WGS) entry which is preliminary data.</text>
</comment>
<evidence type="ECO:0000313" key="1">
    <source>
        <dbReference type="EMBL" id="KGE86563.1"/>
    </source>
</evidence>
<name>A0A098S3Z7_9BACT</name>
<accession>A0A098S3Z7</accession>
<protein>
    <submittedName>
        <fullName evidence="1">Uncharacterized protein</fullName>
    </submittedName>
</protein>